<protein>
    <submittedName>
        <fullName evidence="7">DNA-directed RNA polymerase III subunit RPC4</fullName>
    </submittedName>
</protein>
<accession>A0ABM0JPS7</accession>
<dbReference type="Proteomes" id="UP000694888">
    <property type="component" value="Unplaced"/>
</dbReference>
<sequence length="393" mass="41773">MASGSGDGSSNSSDIPRGLINRMGNPVGRGSRLPSVRGHRDLTLGGIQRKVFTPNLAAVKKAASKDEPSKQASAPSSSKSDQTDSRGKGRGRGRSDRGRGRGRGRGEDRTIQLQSEFAYGPMGGQSSGWSRGSGGGGGGGGGAGGSRQRDAEAASFKMSLKQSTSSEDDKKILEALMRDDFVSDISSGDPHMRPVKLPLNCNIPSVPSVKDEIKAEPKEEGMDIDIPDGVKEETVGGPSQHVNPAQRKVKSEEIPTVMSVLDSAPNSEKGELVFIQFPDTLPGIPVLSDDRPKTSTGTSKEDELSQRLGLCQLKDCSEGYVGKLRIRKSGKAELVLEHNTMEVLAGLPANFHQELVSIHTDSNPGQMVALGQVSQKLIVAPDYNSLLQETERF</sequence>
<feature type="compositionally biased region" description="Low complexity" evidence="5">
    <location>
        <begin position="70"/>
        <end position="80"/>
    </location>
</feature>
<dbReference type="RefSeq" id="XP_005098679.1">
    <property type="nucleotide sequence ID" value="XM_005098622.3"/>
</dbReference>
<feature type="compositionally biased region" description="Low complexity" evidence="5">
    <location>
        <begin position="1"/>
        <end position="14"/>
    </location>
</feature>
<name>A0ABM0JPS7_APLCA</name>
<evidence type="ECO:0000256" key="3">
    <source>
        <dbReference type="ARBA" id="ARBA00023163"/>
    </source>
</evidence>
<keyword evidence="4" id="KW-0539">Nucleus</keyword>
<feature type="region of interest" description="Disordered" evidence="5">
    <location>
        <begin position="1"/>
        <end position="168"/>
    </location>
</feature>
<evidence type="ECO:0000313" key="6">
    <source>
        <dbReference type="Proteomes" id="UP000694888"/>
    </source>
</evidence>
<comment type="subcellular location">
    <subcellularLocation>
        <location evidence="1">Nucleus</location>
    </subcellularLocation>
</comment>
<dbReference type="Pfam" id="PF05132">
    <property type="entry name" value="RNA_pol_Rpc4"/>
    <property type="match status" value="1"/>
</dbReference>
<dbReference type="GO" id="GO:0000428">
    <property type="term" value="C:DNA-directed RNA polymerase complex"/>
    <property type="evidence" value="ECO:0007669"/>
    <property type="project" value="UniProtKB-KW"/>
</dbReference>
<dbReference type="InterPro" id="IPR007811">
    <property type="entry name" value="RPC4"/>
</dbReference>
<proteinExistence type="predicted"/>
<evidence type="ECO:0000313" key="7">
    <source>
        <dbReference type="RefSeq" id="XP_005098679.1"/>
    </source>
</evidence>
<reference evidence="7" key="1">
    <citation type="submission" date="2025-08" db="UniProtKB">
        <authorList>
            <consortium name="RefSeq"/>
        </authorList>
    </citation>
    <scope>IDENTIFICATION</scope>
</reference>
<evidence type="ECO:0000256" key="1">
    <source>
        <dbReference type="ARBA" id="ARBA00004123"/>
    </source>
</evidence>
<organism evidence="6 7">
    <name type="scientific">Aplysia californica</name>
    <name type="common">California sea hare</name>
    <dbReference type="NCBI Taxonomy" id="6500"/>
    <lineage>
        <taxon>Eukaryota</taxon>
        <taxon>Metazoa</taxon>
        <taxon>Spiralia</taxon>
        <taxon>Lophotrochozoa</taxon>
        <taxon>Mollusca</taxon>
        <taxon>Gastropoda</taxon>
        <taxon>Heterobranchia</taxon>
        <taxon>Euthyneura</taxon>
        <taxon>Tectipleura</taxon>
        <taxon>Aplysiida</taxon>
        <taxon>Aplysioidea</taxon>
        <taxon>Aplysiidae</taxon>
        <taxon>Aplysia</taxon>
    </lineage>
</organism>
<keyword evidence="6" id="KW-1185">Reference proteome</keyword>
<gene>
    <name evidence="7" type="primary">LOC101861890</name>
</gene>
<keyword evidence="3" id="KW-0804">Transcription</keyword>
<dbReference type="PANTHER" id="PTHR13408:SF0">
    <property type="entry name" value="DNA-DIRECTED RNA POLYMERASE III SUBUNIT RPC4"/>
    <property type="match status" value="1"/>
</dbReference>
<dbReference type="GeneID" id="101861890"/>
<evidence type="ECO:0000256" key="2">
    <source>
        <dbReference type="ARBA" id="ARBA00022478"/>
    </source>
</evidence>
<evidence type="ECO:0000256" key="5">
    <source>
        <dbReference type="SAM" id="MobiDB-lite"/>
    </source>
</evidence>
<feature type="compositionally biased region" description="Gly residues" evidence="5">
    <location>
        <begin position="121"/>
        <end position="145"/>
    </location>
</feature>
<keyword evidence="2 7" id="KW-0240">DNA-directed RNA polymerase</keyword>
<feature type="compositionally biased region" description="Basic and acidic residues" evidence="5">
    <location>
        <begin position="81"/>
        <end position="110"/>
    </location>
</feature>
<evidence type="ECO:0000256" key="4">
    <source>
        <dbReference type="ARBA" id="ARBA00023242"/>
    </source>
</evidence>
<dbReference type="PANTHER" id="PTHR13408">
    <property type="entry name" value="DNA-DIRECTED RNA POLYMERASE III"/>
    <property type="match status" value="1"/>
</dbReference>